<evidence type="ECO:0000313" key="1">
    <source>
        <dbReference type="EMBL" id="CAI2360218.1"/>
    </source>
</evidence>
<evidence type="ECO:0000313" key="2">
    <source>
        <dbReference type="Proteomes" id="UP001295684"/>
    </source>
</evidence>
<proteinExistence type="predicted"/>
<keyword evidence="2" id="KW-1185">Reference proteome</keyword>
<comment type="caution">
    <text evidence="1">The sequence shown here is derived from an EMBL/GenBank/DDBJ whole genome shotgun (WGS) entry which is preliminary data.</text>
</comment>
<accession>A0AAD1U783</accession>
<reference evidence="1" key="1">
    <citation type="submission" date="2023-07" db="EMBL/GenBank/DDBJ databases">
        <authorList>
            <consortium name="AG Swart"/>
            <person name="Singh M."/>
            <person name="Singh A."/>
            <person name="Seah K."/>
            <person name="Emmerich C."/>
        </authorList>
    </citation>
    <scope>NUCLEOTIDE SEQUENCE</scope>
    <source>
        <strain evidence="1">DP1</strain>
    </source>
</reference>
<gene>
    <name evidence="1" type="ORF">ECRASSUSDP1_LOCUS1516</name>
</gene>
<dbReference type="AlphaFoldDB" id="A0AAD1U783"/>
<dbReference type="Proteomes" id="UP001295684">
    <property type="component" value="Unassembled WGS sequence"/>
</dbReference>
<organism evidence="1 2">
    <name type="scientific">Euplotes crassus</name>
    <dbReference type="NCBI Taxonomy" id="5936"/>
    <lineage>
        <taxon>Eukaryota</taxon>
        <taxon>Sar</taxon>
        <taxon>Alveolata</taxon>
        <taxon>Ciliophora</taxon>
        <taxon>Intramacronucleata</taxon>
        <taxon>Spirotrichea</taxon>
        <taxon>Hypotrichia</taxon>
        <taxon>Euplotida</taxon>
        <taxon>Euplotidae</taxon>
        <taxon>Moneuplotes</taxon>
    </lineage>
</organism>
<name>A0AAD1U783_EUPCR</name>
<dbReference type="EMBL" id="CAMPGE010001433">
    <property type="protein sequence ID" value="CAI2360218.1"/>
    <property type="molecule type" value="Genomic_DNA"/>
</dbReference>
<protein>
    <submittedName>
        <fullName evidence="1">Uncharacterized protein</fullName>
    </submittedName>
</protein>
<sequence>MNFRELNISNSLQPPLQNHSYMQRRRSHFHEIPFSLDSDELNLSKEDSVSSINSREEVIELSNEKSQGRPRGYYVPRLSKVIKVIHKTEVESKEAHKNLDARLPFMQTPWPRIKRGKRINRKRKQVLNPEDIVFSSRDTRRSLPHFKCHSSSIMKNKGGNLVGKLLVDQKMKLKRNHPSIVKTKKAQPQMKIDMSEEVLNKRKESSNSKLFVVQPIHFGVTLDKLRNKNRLGTKTTNLKSINISGIEM</sequence>